<evidence type="ECO:0000256" key="1">
    <source>
        <dbReference type="SAM" id="SignalP"/>
    </source>
</evidence>
<dbReference type="KEGG" id="stac:ABII15_37100"/>
<accession>A0AAU8J5K7</accession>
<reference evidence="3" key="1">
    <citation type="submission" date="2024-06" db="EMBL/GenBank/DDBJ databases">
        <title>Streptomyces sp. strain HUAS MG91 genome sequences.</title>
        <authorList>
            <person name="Mo P."/>
        </authorList>
    </citation>
    <scope>NUCLEOTIDE SEQUENCE</scope>
    <source>
        <strain evidence="3">HUAS MG91</strain>
    </source>
</reference>
<dbReference type="InterPro" id="IPR036188">
    <property type="entry name" value="FAD/NAD-bd_sf"/>
</dbReference>
<evidence type="ECO:0000259" key="2">
    <source>
        <dbReference type="Pfam" id="PF01593"/>
    </source>
</evidence>
<dbReference type="PROSITE" id="PS51257">
    <property type="entry name" value="PROKAR_LIPOPROTEIN"/>
    <property type="match status" value="1"/>
</dbReference>
<feature type="domain" description="Amine oxidase" evidence="2">
    <location>
        <begin position="20"/>
        <end position="410"/>
    </location>
</feature>
<dbReference type="RefSeq" id="WP_353946682.1">
    <property type="nucleotide sequence ID" value="NZ_CP159534.1"/>
</dbReference>
<dbReference type="InterPro" id="IPR002937">
    <property type="entry name" value="Amino_oxidase"/>
</dbReference>
<feature type="signal peptide" evidence="1">
    <location>
        <begin position="1"/>
        <end position="25"/>
    </location>
</feature>
<dbReference type="SUPFAM" id="SSF51905">
    <property type="entry name" value="FAD/NAD(P)-binding domain"/>
    <property type="match status" value="1"/>
</dbReference>
<sequence>MSGALKSTGRPVVVVGAGAAGLACAADLIASGVATKVLEASNAAGGRMRTDIVDGFVVDRGFQVFNTAYPQIKRRLNLRDLSLRPFTPGVQVHTDARRVRLYDPLRRPAAVGGFVEGGLVSARDALALGAMSARDMLLPAALIKQGSHRTTRAALRGAGISDSLIEQVLRPFLAGVFLDDQLETDSRVFHLVWRSMLRGTLCLPADGIEAVPRAMVRALPSGALQTDTAVAELTDEGVITAAGAVIPAAAVVVAAGPETTAALLPNTPVPAYRTVTTYYHCAGRAPLDEPALVVDAHGRLLNTCVLTQVSKTFSADSRSLIATSVLGVDEPGRQAQVRHVLSEMYGTDTDPWQLVAARTVTHALPVMTPPHSLSTSSRVGPGRYVCGDLRATGSVQGAMASGARAAREVIHDLTRHR</sequence>
<proteinExistence type="predicted"/>
<dbReference type="GO" id="GO:0016491">
    <property type="term" value="F:oxidoreductase activity"/>
    <property type="evidence" value="ECO:0007669"/>
    <property type="project" value="InterPro"/>
</dbReference>
<gene>
    <name evidence="3" type="ORF">ABII15_37100</name>
</gene>
<dbReference type="PANTHER" id="PTHR42841">
    <property type="entry name" value="AMINE OXIDASE"/>
    <property type="match status" value="1"/>
</dbReference>
<dbReference type="EMBL" id="CP159534">
    <property type="protein sequence ID" value="XCJ75247.1"/>
    <property type="molecule type" value="Genomic_DNA"/>
</dbReference>
<dbReference type="Pfam" id="PF01593">
    <property type="entry name" value="Amino_oxidase"/>
    <property type="match status" value="1"/>
</dbReference>
<protein>
    <submittedName>
        <fullName evidence="3">FAD-dependent oxidoreductase</fullName>
    </submittedName>
</protein>
<evidence type="ECO:0000313" key="3">
    <source>
        <dbReference type="EMBL" id="XCJ75247.1"/>
    </source>
</evidence>
<dbReference type="AlphaFoldDB" id="A0AAU8J5K7"/>
<name>A0AAU8J5K7_9ACTN</name>
<feature type="chain" id="PRO_5043919280" evidence="1">
    <location>
        <begin position="26"/>
        <end position="417"/>
    </location>
</feature>
<keyword evidence="1" id="KW-0732">Signal</keyword>
<organism evidence="3">
    <name type="scientific">Streptomyces tabacisoli</name>
    <dbReference type="NCBI Taxonomy" id="3156398"/>
    <lineage>
        <taxon>Bacteria</taxon>
        <taxon>Bacillati</taxon>
        <taxon>Actinomycetota</taxon>
        <taxon>Actinomycetes</taxon>
        <taxon>Kitasatosporales</taxon>
        <taxon>Streptomycetaceae</taxon>
        <taxon>Streptomyces</taxon>
    </lineage>
</organism>
<dbReference type="Gene3D" id="3.50.50.60">
    <property type="entry name" value="FAD/NAD(P)-binding domain"/>
    <property type="match status" value="1"/>
</dbReference>